<evidence type="ECO:0000313" key="1">
    <source>
        <dbReference type="EMBL" id="MBB4981140.1"/>
    </source>
</evidence>
<comment type="caution">
    <text evidence="1">The sequence shown here is derived from an EMBL/GenBank/DDBJ whole genome shotgun (WGS) entry which is preliminary data.</text>
</comment>
<gene>
    <name evidence="1" type="ORF">GGE06_002048</name>
</gene>
<dbReference type="RefSeq" id="WP_184930580.1">
    <property type="nucleotide sequence ID" value="NZ_JACHJY010000002.1"/>
</dbReference>
<name>A0A7W7XAN8_9ACTN</name>
<accession>A0A7W7XAN8</accession>
<organism evidence="1 2">
    <name type="scientific">Streptomyces nymphaeiformis</name>
    <dbReference type="NCBI Taxonomy" id="2663842"/>
    <lineage>
        <taxon>Bacteria</taxon>
        <taxon>Bacillati</taxon>
        <taxon>Actinomycetota</taxon>
        <taxon>Actinomycetes</taxon>
        <taxon>Kitasatosporales</taxon>
        <taxon>Streptomycetaceae</taxon>
        <taxon>Streptomyces</taxon>
    </lineage>
</organism>
<protein>
    <submittedName>
        <fullName evidence="1">Uncharacterized protein</fullName>
    </submittedName>
</protein>
<keyword evidence="2" id="KW-1185">Reference proteome</keyword>
<dbReference type="AlphaFoldDB" id="A0A7W7XAN8"/>
<proteinExistence type="predicted"/>
<reference evidence="1 2" key="1">
    <citation type="submission" date="2020-08" db="EMBL/GenBank/DDBJ databases">
        <title>Genomic Encyclopedia of Type Strains, Phase III (KMG-III): the genomes of soil and plant-associated and newly described type strains.</title>
        <authorList>
            <person name="Whitman W."/>
        </authorList>
    </citation>
    <scope>NUCLEOTIDE SEQUENCE [LARGE SCALE GENOMIC DNA]</scope>
    <source>
        <strain evidence="1 2">SFB5A</strain>
    </source>
</reference>
<sequence length="94" mass="9685">MTRAPSCPEREREALCGHADALIVAVSDLRAAGTANQMLWETLAERGRTVLLAGLVCVGGAARAWIAGGTDAQSGLAGLGRGAELLAQERIVSK</sequence>
<dbReference type="Proteomes" id="UP000582643">
    <property type="component" value="Unassembled WGS sequence"/>
</dbReference>
<dbReference type="EMBL" id="JACHJY010000002">
    <property type="protein sequence ID" value="MBB4981140.1"/>
    <property type="molecule type" value="Genomic_DNA"/>
</dbReference>
<evidence type="ECO:0000313" key="2">
    <source>
        <dbReference type="Proteomes" id="UP000582643"/>
    </source>
</evidence>